<dbReference type="InterPro" id="IPR019734">
    <property type="entry name" value="TPR_rpt"/>
</dbReference>
<evidence type="ECO:0000256" key="5">
    <source>
        <dbReference type="ARBA" id="ARBA00022741"/>
    </source>
</evidence>
<evidence type="ECO:0000256" key="10">
    <source>
        <dbReference type="SAM" id="Phobius"/>
    </source>
</evidence>
<dbReference type="SMART" id="SM00387">
    <property type="entry name" value="HATPase_c"/>
    <property type="match status" value="1"/>
</dbReference>
<gene>
    <name evidence="12" type="ORF">AAEO56_02460</name>
</gene>
<evidence type="ECO:0000256" key="2">
    <source>
        <dbReference type="ARBA" id="ARBA00012438"/>
    </source>
</evidence>
<evidence type="ECO:0000313" key="13">
    <source>
        <dbReference type="Proteomes" id="UP001464555"/>
    </source>
</evidence>
<evidence type="ECO:0000256" key="9">
    <source>
        <dbReference type="PROSITE-ProRule" id="PRU00339"/>
    </source>
</evidence>
<keyword evidence="4" id="KW-0808">Transferase</keyword>
<dbReference type="Proteomes" id="UP001464555">
    <property type="component" value="Unassembled WGS sequence"/>
</dbReference>
<dbReference type="EC" id="2.7.13.3" evidence="2"/>
<evidence type="ECO:0000259" key="11">
    <source>
        <dbReference type="PROSITE" id="PS50109"/>
    </source>
</evidence>
<evidence type="ECO:0000256" key="3">
    <source>
        <dbReference type="ARBA" id="ARBA00022553"/>
    </source>
</evidence>
<dbReference type="InterPro" id="IPR004358">
    <property type="entry name" value="Sig_transdc_His_kin-like_C"/>
</dbReference>
<keyword evidence="6 12" id="KW-0418">Kinase</keyword>
<dbReference type="Gene3D" id="1.25.40.10">
    <property type="entry name" value="Tetratricopeptide repeat domain"/>
    <property type="match status" value="2"/>
</dbReference>
<feature type="domain" description="Histidine kinase" evidence="11">
    <location>
        <begin position="357"/>
        <end position="576"/>
    </location>
</feature>
<dbReference type="InterPro" id="IPR003661">
    <property type="entry name" value="HisK_dim/P_dom"/>
</dbReference>
<dbReference type="InterPro" id="IPR036890">
    <property type="entry name" value="HATPase_C_sf"/>
</dbReference>
<dbReference type="RefSeq" id="WP_341695429.1">
    <property type="nucleotide sequence ID" value="NZ_JBBYHR010000001.1"/>
</dbReference>
<reference evidence="12 13" key="1">
    <citation type="submission" date="2024-04" db="EMBL/GenBank/DDBJ databases">
        <title>Flavobacterium sp. DGU11 16S ribosomal RNA gene Genome sequencing and assembly.</title>
        <authorList>
            <person name="Park S."/>
        </authorList>
    </citation>
    <scope>NUCLEOTIDE SEQUENCE [LARGE SCALE GENOMIC DNA]</scope>
    <source>
        <strain evidence="12 13">DGU11</strain>
    </source>
</reference>
<protein>
    <recommendedName>
        <fullName evidence="2">histidine kinase</fullName>
        <ecNumber evidence="2">2.7.13.3</ecNumber>
    </recommendedName>
</protein>
<keyword evidence="7" id="KW-0067">ATP-binding</keyword>
<evidence type="ECO:0000256" key="8">
    <source>
        <dbReference type="ARBA" id="ARBA00023012"/>
    </source>
</evidence>
<comment type="caution">
    <text evidence="12">The sequence shown here is derived from an EMBL/GenBank/DDBJ whole genome shotgun (WGS) entry which is preliminary data.</text>
</comment>
<evidence type="ECO:0000256" key="1">
    <source>
        <dbReference type="ARBA" id="ARBA00000085"/>
    </source>
</evidence>
<comment type="catalytic activity">
    <reaction evidence="1">
        <text>ATP + protein L-histidine = ADP + protein N-phospho-L-histidine.</text>
        <dbReference type="EC" id="2.7.13.3"/>
    </reaction>
</comment>
<keyword evidence="9" id="KW-0802">TPR repeat</keyword>
<dbReference type="InterPro" id="IPR011990">
    <property type="entry name" value="TPR-like_helical_dom_sf"/>
</dbReference>
<feature type="transmembrane region" description="Helical" evidence="10">
    <location>
        <begin position="308"/>
        <end position="327"/>
    </location>
</feature>
<keyword evidence="3" id="KW-0597">Phosphoprotein</keyword>
<name>A0ABU9HSH0_9FLAO</name>
<dbReference type="SUPFAM" id="SSF48452">
    <property type="entry name" value="TPR-like"/>
    <property type="match status" value="1"/>
</dbReference>
<keyword evidence="10" id="KW-0472">Membrane</keyword>
<keyword evidence="8" id="KW-0902">Two-component regulatory system</keyword>
<dbReference type="PRINTS" id="PR00344">
    <property type="entry name" value="BCTRLSENSOR"/>
</dbReference>
<dbReference type="Gene3D" id="1.10.287.130">
    <property type="match status" value="1"/>
</dbReference>
<dbReference type="InterPro" id="IPR050351">
    <property type="entry name" value="BphY/WalK/GraS-like"/>
</dbReference>
<dbReference type="PANTHER" id="PTHR42878">
    <property type="entry name" value="TWO-COMPONENT HISTIDINE KINASE"/>
    <property type="match status" value="1"/>
</dbReference>
<dbReference type="PROSITE" id="PS50005">
    <property type="entry name" value="TPR"/>
    <property type="match status" value="1"/>
</dbReference>
<keyword evidence="10" id="KW-0812">Transmembrane</keyword>
<dbReference type="InterPro" id="IPR003594">
    <property type="entry name" value="HATPase_dom"/>
</dbReference>
<dbReference type="CDD" id="cd00082">
    <property type="entry name" value="HisKA"/>
    <property type="match status" value="1"/>
</dbReference>
<keyword evidence="5" id="KW-0547">Nucleotide-binding</keyword>
<keyword evidence="13" id="KW-1185">Reference proteome</keyword>
<evidence type="ECO:0000256" key="4">
    <source>
        <dbReference type="ARBA" id="ARBA00022679"/>
    </source>
</evidence>
<dbReference type="SUPFAM" id="SSF55874">
    <property type="entry name" value="ATPase domain of HSP90 chaperone/DNA topoisomerase II/histidine kinase"/>
    <property type="match status" value="1"/>
</dbReference>
<dbReference type="Pfam" id="PF02518">
    <property type="entry name" value="HATPase_c"/>
    <property type="match status" value="1"/>
</dbReference>
<accession>A0ABU9HSH0</accession>
<proteinExistence type="predicted"/>
<keyword evidence="10" id="KW-1133">Transmembrane helix</keyword>
<dbReference type="Gene3D" id="3.30.565.10">
    <property type="entry name" value="Histidine kinase-like ATPase, C-terminal domain"/>
    <property type="match status" value="1"/>
</dbReference>
<evidence type="ECO:0000256" key="7">
    <source>
        <dbReference type="ARBA" id="ARBA00022840"/>
    </source>
</evidence>
<dbReference type="PROSITE" id="PS50109">
    <property type="entry name" value="HIS_KIN"/>
    <property type="match status" value="1"/>
</dbReference>
<organism evidence="12 13">
    <name type="scientific">Flavobacterium arundinis</name>
    <dbReference type="NCBI Taxonomy" id="3139143"/>
    <lineage>
        <taxon>Bacteria</taxon>
        <taxon>Pseudomonadati</taxon>
        <taxon>Bacteroidota</taxon>
        <taxon>Flavobacteriia</taxon>
        <taxon>Flavobacteriales</taxon>
        <taxon>Flavobacteriaceae</taxon>
        <taxon>Flavobacterium</taxon>
    </lineage>
</organism>
<dbReference type="SMART" id="SM00028">
    <property type="entry name" value="TPR"/>
    <property type="match status" value="3"/>
</dbReference>
<sequence length="579" mass="67176">MARINFTIVMLLCFQCFLSAKEKPTDPTMLNRTIKNKALKYKSEPDFYKAHTFFLAKNWDSTLVYSMRQLSNDNNSEIADYCHYFRAISFLEKKLLEEAKKEFLLTSGKFIFANKVKLSLGEILLEQKHYWEAISKFNEIEKLPENKGYGFKRSSVLHNLGLCYLHLQKYSIAEKFLFGSLKLQERDKDTLLITGSCMDIGTLYYEQYKDQQAIEYFKKAYDLSKKTKDFEIKRNAAINMAVVEENRNDFQKALGYRKEYENWKDSLNNQNKVWELAEYEKRFAIRQKQKELNVLTAENKLKKTEQTVLFIILVAVLLFLAGGIYVYRQKVKTNTIISIQKAELDELNSSKDRLFSIVSHDLRSSVNALKQSNKMLLQNLETKNFHELDKLLQNNSTIANGAYNLLDNLLNWALLQTRQSYFNIEPVRIYYVAEQVIYNYKPLMLDKHINFENSLPKNILLMADTDSLKIILRNLLDNAIKFSYPEGIIRIYLDDDNDGFSNSIVIEDNGRGMSEDLKQSLLKETVQLSKKQGEEIGTGLGLQLCKSLIKKNKGKFSIKSRENKGTKMIVSLPKSAVNG</sequence>
<feature type="repeat" description="TPR" evidence="9">
    <location>
        <begin position="194"/>
        <end position="227"/>
    </location>
</feature>
<dbReference type="InterPro" id="IPR005467">
    <property type="entry name" value="His_kinase_dom"/>
</dbReference>
<dbReference type="SUPFAM" id="SSF47384">
    <property type="entry name" value="Homodimeric domain of signal transducing histidine kinase"/>
    <property type="match status" value="1"/>
</dbReference>
<evidence type="ECO:0000256" key="6">
    <source>
        <dbReference type="ARBA" id="ARBA00022777"/>
    </source>
</evidence>
<evidence type="ECO:0000313" key="12">
    <source>
        <dbReference type="EMBL" id="MEL1243111.1"/>
    </source>
</evidence>
<dbReference type="InterPro" id="IPR036097">
    <property type="entry name" value="HisK_dim/P_sf"/>
</dbReference>
<dbReference type="EMBL" id="JBBYHR010000001">
    <property type="protein sequence ID" value="MEL1243111.1"/>
    <property type="molecule type" value="Genomic_DNA"/>
</dbReference>
<dbReference type="PANTHER" id="PTHR42878:SF7">
    <property type="entry name" value="SENSOR HISTIDINE KINASE GLRK"/>
    <property type="match status" value="1"/>
</dbReference>
<dbReference type="GO" id="GO:0016301">
    <property type="term" value="F:kinase activity"/>
    <property type="evidence" value="ECO:0007669"/>
    <property type="project" value="UniProtKB-KW"/>
</dbReference>